<dbReference type="Pfam" id="PF13807">
    <property type="entry name" value="GNVR"/>
    <property type="match status" value="1"/>
</dbReference>
<evidence type="ECO:0000256" key="13">
    <source>
        <dbReference type="ARBA" id="ARBA00053015"/>
    </source>
</evidence>
<dbReference type="Pfam" id="PF02706">
    <property type="entry name" value="Wzz"/>
    <property type="match status" value="1"/>
</dbReference>
<dbReference type="FunFam" id="3.40.50.300:FF:000527">
    <property type="entry name" value="Tyrosine-protein kinase etk"/>
    <property type="match status" value="1"/>
</dbReference>
<evidence type="ECO:0000259" key="17">
    <source>
        <dbReference type="Pfam" id="PF13614"/>
    </source>
</evidence>
<dbReference type="InterPro" id="IPR032807">
    <property type="entry name" value="GNVR"/>
</dbReference>
<dbReference type="RefSeq" id="WP_045162512.1">
    <property type="nucleotide sequence ID" value="NZ_JYHV01000020.1"/>
</dbReference>
<reference evidence="19 20" key="1">
    <citation type="submission" date="2015-02" db="EMBL/GenBank/DDBJ databases">
        <title>Draft genome sequence of Pseudomonas stutzeri NT0128 isolated from wheat (Triticum turgidum) rhizosphere.</title>
        <authorList>
            <person name="Tovi N."/>
            <person name="Frenk S."/>
            <person name="Hadar Y."/>
            <person name="Minz D."/>
        </authorList>
    </citation>
    <scope>NUCLEOTIDE SEQUENCE [LARGE SCALE GENOMIC DNA]</scope>
    <source>
        <strain evidence="19 20">NT0128</strain>
    </source>
</reference>
<dbReference type="PATRIC" id="fig|316.101.peg.1843"/>
<evidence type="ECO:0000313" key="20">
    <source>
        <dbReference type="Proteomes" id="UP000032487"/>
    </source>
</evidence>
<evidence type="ECO:0000256" key="11">
    <source>
        <dbReference type="ARBA" id="ARBA00023136"/>
    </source>
</evidence>
<keyword evidence="7" id="KW-0547">Nucleotide-binding</keyword>
<dbReference type="InterPro" id="IPR005702">
    <property type="entry name" value="Wzc-like_C"/>
</dbReference>
<keyword evidence="14" id="KW-0175">Coiled coil</keyword>
<dbReference type="InterPro" id="IPR025669">
    <property type="entry name" value="AAA_dom"/>
</dbReference>
<accession>A0A0D9ALR4</accession>
<evidence type="ECO:0000256" key="4">
    <source>
        <dbReference type="ARBA" id="ARBA00022519"/>
    </source>
</evidence>
<dbReference type="GO" id="GO:0004715">
    <property type="term" value="F:non-membrane spanning protein tyrosine kinase activity"/>
    <property type="evidence" value="ECO:0007669"/>
    <property type="project" value="UniProtKB-EC"/>
</dbReference>
<dbReference type="EMBL" id="JYHV01000020">
    <property type="protein sequence ID" value="KJH81629.1"/>
    <property type="molecule type" value="Genomic_DNA"/>
</dbReference>
<dbReference type="SUPFAM" id="SSF52540">
    <property type="entry name" value="P-loop containing nucleoside triphosphate hydrolases"/>
    <property type="match status" value="1"/>
</dbReference>
<evidence type="ECO:0000259" key="16">
    <source>
        <dbReference type="Pfam" id="PF02706"/>
    </source>
</evidence>
<evidence type="ECO:0000259" key="18">
    <source>
        <dbReference type="Pfam" id="PF13807"/>
    </source>
</evidence>
<evidence type="ECO:0000256" key="15">
    <source>
        <dbReference type="SAM" id="Phobius"/>
    </source>
</evidence>
<dbReference type="GO" id="GO:0042802">
    <property type="term" value="F:identical protein binding"/>
    <property type="evidence" value="ECO:0007669"/>
    <property type="project" value="UniProtKB-ARBA"/>
</dbReference>
<dbReference type="GO" id="GO:0005524">
    <property type="term" value="F:ATP binding"/>
    <property type="evidence" value="ECO:0007669"/>
    <property type="project" value="UniProtKB-KW"/>
</dbReference>
<dbReference type="Proteomes" id="UP000032487">
    <property type="component" value="Unassembled WGS sequence"/>
</dbReference>
<evidence type="ECO:0000256" key="5">
    <source>
        <dbReference type="ARBA" id="ARBA00022679"/>
    </source>
</evidence>
<keyword evidence="4" id="KW-0997">Cell inner membrane</keyword>
<keyword evidence="10 15" id="KW-1133">Transmembrane helix</keyword>
<dbReference type="Pfam" id="PF13614">
    <property type="entry name" value="AAA_31"/>
    <property type="match status" value="1"/>
</dbReference>
<keyword evidence="12" id="KW-0829">Tyrosine-protein kinase</keyword>
<dbReference type="InterPro" id="IPR027417">
    <property type="entry name" value="P-loop_NTPase"/>
</dbReference>
<evidence type="ECO:0000256" key="6">
    <source>
        <dbReference type="ARBA" id="ARBA00022692"/>
    </source>
</evidence>
<keyword evidence="8 19" id="KW-0418">Kinase</keyword>
<dbReference type="AlphaFoldDB" id="A0A0D9ALR4"/>
<comment type="subcellular location">
    <subcellularLocation>
        <location evidence="1">Cell inner membrane</location>
        <topology evidence="1">Multi-pass membrane protein</topology>
    </subcellularLocation>
</comment>
<gene>
    <name evidence="19" type="ORF">UF78_12400</name>
</gene>
<dbReference type="InterPro" id="IPR050445">
    <property type="entry name" value="Bact_polysacc_biosynth/exp"/>
</dbReference>
<keyword evidence="9" id="KW-0067">ATP-binding</keyword>
<keyword evidence="5 19" id="KW-0808">Transferase</keyword>
<proteinExistence type="inferred from homology"/>
<dbReference type="OrthoDB" id="9775724at2"/>
<evidence type="ECO:0000256" key="10">
    <source>
        <dbReference type="ARBA" id="ARBA00022989"/>
    </source>
</evidence>
<dbReference type="Pfam" id="PF23607">
    <property type="entry name" value="WZC_N"/>
    <property type="match status" value="1"/>
</dbReference>
<dbReference type="PANTHER" id="PTHR32309:SF32">
    <property type="entry name" value="TYROSINE-PROTEIN KINASE ETK-RELATED"/>
    <property type="match status" value="1"/>
</dbReference>
<dbReference type="InterPro" id="IPR003856">
    <property type="entry name" value="LPS_length_determ_N"/>
</dbReference>
<evidence type="ECO:0000256" key="14">
    <source>
        <dbReference type="SAM" id="Coils"/>
    </source>
</evidence>
<feature type="domain" description="Polysaccharide chain length determinant N-terminal" evidence="16">
    <location>
        <begin position="15"/>
        <end position="105"/>
    </location>
</feature>
<evidence type="ECO:0000256" key="8">
    <source>
        <dbReference type="ARBA" id="ARBA00022777"/>
    </source>
</evidence>
<keyword evidence="3" id="KW-1003">Cell membrane</keyword>
<evidence type="ECO:0000256" key="2">
    <source>
        <dbReference type="ARBA" id="ARBA00008883"/>
    </source>
</evidence>
<dbReference type="CDD" id="cd05387">
    <property type="entry name" value="BY-kinase"/>
    <property type="match status" value="1"/>
</dbReference>
<evidence type="ECO:0000256" key="9">
    <source>
        <dbReference type="ARBA" id="ARBA00022840"/>
    </source>
</evidence>
<protein>
    <submittedName>
        <fullName evidence="19">Tyrosine protein kinase</fullName>
        <ecNumber evidence="19">2.7.10.2</ecNumber>
    </submittedName>
</protein>
<organism evidence="19 20">
    <name type="scientific">Stutzerimonas stutzeri</name>
    <name type="common">Pseudomonas stutzeri</name>
    <dbReference type="NCBI Taxonomy" id="316"/>
    <lineage>
        <taxon>Bacteria</taxon>
        <taxon>Pseudomonadati</taxon>
        <taxon>Pseudomonadota</taxon>
        <taxon>Gammaproteobacteria</taxon>
        <taxon>Pseudomonadales</taxon>
        <taxon>Pseudomonadaceae</taxon>
        <taxon>Stutzerimonas</taxon>
    </lineage>
</organism>
<feature type="transmembrane region" description="Helical" evidence="15">
    <location>
        <begin position="31"/>
        <end position="50"/>
    </location>
</feature>
<sequence>MTVMARSSLEYEGDNRIDLARILRVAFDHKALIFTITALFALLGVAYAIVATPVYRASAMIQIEPKKAGITGIPEAIPRPNSVSQAVTEIELIKSRSVLGRTVNALKLYITARPKYFPILGSYMARLHDPEKDGELATPLLGMDSYAWGGEKLVVFQLDVPEAYLGEKLTLRAGSAGAFSLYDEDDQLLLNGKINQAVRHEGFRVQIAELKARPGTEFFVVRSRPQTTALDYQKRLKVGEAGKDSGIIYLTLEDPDADKANHVLDQISRLYVRQNIERSSAEAAQRLEFLRSQVPLVRKELEKAEAALNAYQTSAQSVDISIETKSVLDQIVALESQISEHNLKRTEYNQLFTPEHPTYQTLMTKIAQLQAQKNALMSKIDTLPMTQQELLRLNRDMQVTTRTYTLLLDKAQEQDILRAGTIGNVRIIDSAYAVVEKPAKPIKPLVVLIAIFVGLLVSALVILIRQVFYRGIESPETIEHLGIPVYAALPFSAKQEHLYRLRKIRDGRSKLLGGADPADLAIESLRSLRTSLKFAMLEARNRTLVITSPTPSVGKSFVSSNLASVIAQAGQRVLLIDADMRRGYLAGVFGQEPRHGLSDALASGLRLAAVTNKTDQANLHFVASGFSAPNPSELLMHDNFAKLLKEAEREYDFVIIDTPPVLAVTDAVLVAQLAGTCLLVARYGLSTASQVETSKRRLAQNGVLLKGAILNGVKRRASSTAYETGAYGYYSYSQKA</sequence>
<feature type="transmembrane region" description="Helical" evidence="15">
    <location>
        <begin position="445"/>
        <end position="464"/>
    </location>
</feature>
<dbReference type="NCBIfam" id="TIGR01007">
    <property type="entry name" value="eps_fam"/>
    <property type="match status" value="1"/>
</dbReference>
<comment type="caution">
    <text evidence="19">The sequence shown here is derived from an EMBL/GenBank/DDBJ whole genome shotgun (WGS) entry which is preliminary data.</text>
</comment>
<feature type="domain" description="Tyrosine-protein kinase G-rich" evidence="18">
    <location>
        <begin position="386"/>
        <end position="466"/>
    </location>
</feature>
<feature type="domain" description="AAA" evidence="17">
    <location>
        <begin position="552"/>
        <end position="665"/>
    </location>
</feature>
<comment type="catalytic activity">
    <reaction evidence="13">
        <text>L-tyrosyl-[protein] + ATP = O-phospho-L-tyrosyl-[protein] + ADP + H(+)</text>
        <dbReference type="Rhea" id="RHEA:10596"/>
        <dbReference type="Rhea" id="RHEA-COMP:10136"/>
        <dbReference type="Rhea" id="RHEA-COMP:20101"/>
        <dbReference type="ChEBI" id="CHEBI:15378"/>
        <dbReference type="ChEBI" id="CHEBI:30616"/>
        <dbReference type="ChEBI" id="CHEBI:46858"/>
        <dbReference type="ChEBI" id="CHEBI:61978"/>
        <dbReference type="ChEBI" id="CHEBI:456216"/>
    </reaction>
</comment>
<evidence type="ECO:0000313" key="19">
    <source>
        <dbReference type="EMBL" id="KJH81629.1"/>
    </source>
</evidence>
<evidence type="ECO:0000256" key="3">
    <source>
        <dbReference type="ARBA" id="ARBA00022475"/>
    </source>
</evidence>
<keyword evidence="6 15" id="KW-0812">Transmembrane</keyword>
<keyword evidence="11 15" id="KW-0472">Membrane</keyword>
<evidence type="ECO:0000256" key="12">
    <source>
        <dbReference type="ARBA" id="ARBA00023137"/>
    </source>
</evidence>
<dbReference type="GO" id="GO:0005886">
    <property type="term" value="C:plasma membrane"/>
    <property type="evidence" value="ECO:0007669"/>
    <property type="project" value="UniProtKB-SubCell"/>
</dbReference>
<comment type="similarity">
    <text evidence="2">Belongs to the etk/wzc family.</text>
</comment>
<dbReference type="PANTHER" id="PTHR32309">
    <property type="entry name" value="TYROSINE-PROTEIN KINASE"/>
    <property type="match status" value="1"/>
</dbReference>
<feature type="coiled-coil region" evidence="14">
    <location>
        <begin position="273"/>
        <end position="307"/>
    </location>
</feature>
<evidence type="ECO:0000256" key="7">
    <source>
        <dbReference type="ARBA" id="ARBA00022741"/>
    </source>
</evidence>
<evidence type="ECO:0000256" key="1">
    <source>
        <dbReference type="ARBA" id="ARBA00004429"/>
    </source>
</evidence>
<dbReference type="EC" id="2.7.10.2" evidence="19"/>
<dbReference type="Gene3D" id="3.40.50.300">
    <property type="entry name" value="P-loop containing nucleotide triphosphate hydrolases"/>
    <property type="match status" value="1"/>
</dbReference>
<name>A0A0D9ALR4_STUST</name>